<feature type="domain" description="Peptidase S9 prolyl oligopeptidase catalytic" evidence="2">
    <location>
        <begin position="146"/>
        <end position="301"/>
    </location>
</feature>
<keyword evidence="1" id="KW-0378">Hydrolase</keyword>
<comment type="caution">
    <text evidence="3">The sequence shown here is derived from an EMBL/GenBank/DDBJ whole genome shotgun (WGS) entry which is preliminary data.</text>
</comment>
<evidence type="ECO:0000313" key="3">
    <source>
        <dbReference type="EMBL" id="NDL65998.1"/>
    </source>
</evidence>
<gene>
    <name evidence="3" type="ORF">GRH90_25050</name>
</gene>
<dbReference type="Pfam" id="PF00326">
    <property type="entry name" value="Peptidase_S9"/>
    <property type="match status" value="1"/>
</dbReference>
<accession>A0A845STD0</accession>
<reference evidence="3 4" key="2">
    <citation type="submission" date="2020-02" db="EMBL/GenBank/DDBJ databases">
        <title>The new genus of Enterobacteriales.</title>
        <authorList>
            <person name="Kim I.S."/>
        </authorList>
    </citation>
    <scope>NUCLEOTIDE SEQUENCE [LARGE SCALE GENOMIC DNA]</scope>
    <source>
        <strain evidence="3 4">SAP-6</strain>
    </source>
</reference>
<dbReference type="GO" id="GO:0006508">
    <property type="term" value="P:proteolysis"/>
    <property type="evidence" value="ECO:0007669"/>
    <property type="project" value="InterPro"/>
</dbReference>
<dbReference type="Gene3D" id="3.40.50.1820">
    <property type="entry name" value="alpha/beta hydrolase"/>
    <property type="match status" value="1"/>
</dbReference>
<dbReference type="InterPro" id="IPR029058">
    <property type="entry name" value="AB_hydrolase_fold"/>
</dbReference>
<proteinExistence type="predicted"/>
<dbReference type="Proteomes" id="UP000461443">
    <property type="component" value="Unassembled WGS sequence"/>
</dbReference>
<keyword evidence="4" id="KW-1185">Reference proteome</keyword>
<sequence>MDRRQFIAGSAAAVIMLRAGAGLARSGPPSGRYIEIALWDGAPPGGGGPAGDAKLSAKGALSNVVRPFLSVFRPQKPNGQAVLVAAGGGYRRIEMGHEAWPAAGWLVNLGYTAYVLGYRLPAEGWRDGGLVALQDAQRALRIVHSREKHVSALGFSAGGHLLGMAITRPDFRAYPALDALDNTPARADRAALIYPIITLEKPYDHSSTHKILVGPDATAAAEARWSVQNFVTRHTPPVFLAQADDDPIADPHNTLIMAAACRSKHVPVTMYRYSSGGHGFGMGKPGTPTLEWPARYQEWLRTAWETAGRQKFINE</sequence>
<protein>
    <submittedName>
        <fullName evidence="3">Prolyl oligopeptidase family serine peptidase</fullName>
    </submittedName>
</protein>
<dbReference type="RefSeq" id="WP_162368703.1">
    <property type="nucleotide sequence ID" value="NZ_WUBS01000028.1"/>
</dbReference>
<reference evidence="3 4" key="1">
    <citation type="submission" date="2019-12" db="EMBL/GenBank/DDBJ databases">
        <authorList>
            <person name="Lee S.D."/>
        </authorList>
    </citation>
    <scope>NUCLEOTIDE SEQUENCE [LARGE SCALE GENOMIC DNA]</scope>
    <source>
        <strain evidence="3 4">SAP-6</strain>
    </source>
</reference>
<evidence type="ECO:0000313" key="4">
    <source>
        <dbReference type="Proteomes" id="UP000461443"/>
    </source>
</evidence>
<dbReference type="PANTHER" id="PTHR48081">
    <property type="entry name" value="AB HYDROLASE SUPERFAMILY PROTEIN C4A8.06C"/>
    <property type="match status" value="1"/>
</dbReference>
<dbReference type="PANTHER" id="PTHR48081:SF6">
    <property type="entry name" value="PEPTIDASE S9 PROLYL OLIGOPEPTIDASE CATALYTIC DOMAIN-CONTAINING PROTEIN"/>
    <property type="match status" value="1"/>
</dbReference>
<evidence type="ECO:0000256" key="1">
    <source>
        <dbReference type="ARBA" id="ARBA00022801"/>
    </source>
</evidence>
<dbReference type="EMBL" id="WUBS01000028">
    <property type="protein sequence ID" value="NDL65998.1"/>
    <property type="molecule type" value="Genomic_DNA"/>
</dbReference>
<dbReference type="SUPFAM" id="SSF53474">
    <property type="entry name" value="alpha/beta-Hydrolases"/>
    <property type="match status" value="1"/>
</dbReference>
<dbReference type="InterPro" id="IPR001375">
    <property type="entry name" value="Peptidase_S9_cat"/>
</dbReference>
<name>A0A845STD0_9GAMM</name>
<dbReference type="AlphaFoldDB" id="A0A845STD0"/>
<evidence type="ECO:0000259" key="2">
    <source>
        <dbReference type="Pfam" id="PF00326"/>
    </source>
</evidence>
<organism evidence="3 4">
    <name type="scientific">Acerihabitans arboris</name>
    <dbReference type="NCBI Taxonomy" id="2691583"/>
    <lineage>
        <taxon>Bacteria</taxon>
        <taxon>Pseudomonadati</taxon>
        <taxon>Pseudomonadota</taxon>
        <taxon>Gammaproteobacteria</taxon>
        <taxon>Enterobacterales</taxon>
        <taxon>Pectobacteriaceae</taxon>
        <taxon>Acerihabitans</taxon>
    </lineage>
</organism>
<dbReference type="GO" id="GO:0008236">
    <property type="term" value="F:serine-type peptidase activity"/>
    <property type="evidence" value="ECO:0007669"/>
    <property type="project" value="InterPro"/>
</dbReference>
<dbReference type="InterPro" id="IPR050300">
    <property type="entry name" value="GDXG_lipolytic_enzyme"/>
</dbReference>